<reference evidence="5 6" key="1">
    <citation type="submission" date="2018-01" db="EMBL/GenBank/DDBJ databases">
        <title>Draft genome sequence of Nonomuraea sp. KC333.</title>
        <authorList>
            <person name="Sahin N."/>
            <person name="Saygin H."/>
            <person name="Ay H."/>
        </authorList>
    </citation>
    <scope>NUCLEOTIDE SEQUENCE [LARGE SCALE GENOMIC DNA]</scope>
    <source>
        <strain evidence="5 6">KC333</strain>
    </source>
</reference>
<dbReference type="Gene3D" id="1.20.120.530">
    <property type="entry name" value="GntR ligand-binding domain-like"/>
    <property type="match status" value="1"/>
</dbReference>
<dbReference type="GO" id="GO:0003677">
    <property type="term" value="F:DNA binding"/>
    <property type="evidence" value="ECO:0007669"/>
    <property type="project" value="UniProtKB-KW"/>
</dbReference>
<evidence type="ECO:0000313" key="6">
    <source>
        <dbReference type="Proteomes" id="UP000249304"/>
    </source>
</evidence>
<keyword evidence="3" id="KW-0804">Transcription</keyword>
<name>A0A2W2F8Y2_9ACTN</name>
<dbReference type="RefSeq" id="WP_111183015.1">
    <property type="nucleotide sequence ID" value="NZ_POUD01000196.1"/>
</dbReference>
<evidence type="ECO:0000259" key="4">
    <source>
        <dbReference type="PROSITE" id="PS50949"/>
    </source>
</evidence>
<dbReference type="SUPFAM" id="SSF48008">
    <property type="entry name" value="GntR ligand-binding domain-like"/>
    <property type="match status" value="1"/>
</dbReference>
<dbReference type="InterPro" id="IPR011711">
    <property type="entry name" value="GntR_C"/>
</dbReference>
<organism evidence="5 6">
    <name type="scientific">Nonomuraea aridisoli</name>
    <dbReference type="NCBI Taxonomy" id="2070368"/>
    <lineage>
        <taxon>Bacteria</taxon>
        <taxon>Bacillati</taxon>
        <taxon>Actinomycetota</taxon>
        <taxon>Actinomycetes</taxon>
        <taxon>Streptosporangiales</taxon>
        <taxon>Streptosporangiaceae</taxon>
        <taxon>Nonomuraea</taxon>
    </lineage>
</organism>
<dbReference type="OrthoDB" id="3289286at2"/>
<dbReference type="EMBL" id="POUD01000196">
    <property type="protein sequence ID" value="PZG12144.1"/>
    <property type="molecule type" value="Genomic_DNA"/>
</dbReference>
<proteinExistence type="predicted"/>
<dbReference type="SMART" id="SM00895">
    <property type="entry name" value="FCD"/>
    <property type="match status" value="1"/>
</dbReference>
<dbReference type="PANTHER" id="PTHR43537:SF24">
    <property type="entry name" value="GLUCONATE OPERON TRANSCRIPTIONAL REPRESSOR"/>
    <property type="match status" value="1"/>
</dbReference>
<dbReference type="PANTHER" id="PTHR43537">
    <property type="entry name" value="TRANSCRIPTIONAL REGULATOR, GNTR FAMILY"/>
    <property type="match status" value="1"/>
</dbReference>
<evidence type="ECO:0000256" key="2">
    <source>
        <dbReference type="ARBA" id="ARBA00023125"/>
    </source>
</evidence>
<keyword evidence="2" id="KW-0238">DNA-binding</keyword>
<evidence type="ECO:0000256" key="3">
    <source>
        <dbReference type="ARBA" id="ARBA00023163"/>
    </source>
</evidence>
<gene>
    <name evidence="5" type="ORF">C1J01_33660</name>
</gene>
<dbReference type="SMART" id="SM00345">
    <property type="entry name" value="HTH_GNTR"/>
    <property type="match status" value="1"/>
</dbReference>
<dbReference type="InterPro" id="IPR036390">
    <property type="entry name" value="WH_DNA-bd_sf"/>
</dbReference>
<dbReference type="Pfam" id="PF07729">
    <property type="entry name" value="FCD"/>
    <property type="match status" value="1"/>
</dbReference>
<dbReference type="InterPro" id="IPR008920">
    <property type="entry name" value="TF_FadR/GntR_C"/>
</dbReference>
<dbReference type="PROSITE" id="PS50949">
    <property type="entry name" value="HTH_GNTR"/>
    <property type="match status" value="1"/>
</dbReference>
<dbReference type="SUPFAM" id="SSF46785">
    <property type="entry name" value="Winged helix' DNA-binding domain"/>
    <property type="match status" value="1"/>
</dbReference>
<dbReference type="Proteomes" id="UP000249304">
    <property type="component" value="Unassembled WGS sequence"/>
</dbReference>
<feature type="domain" description="HTH gntR-type" evidence="4">
    <location>
        <begin position="5"/>
        <end position="72"/>
    </location>
</feature>
<keyword evidence="1" id="KW-0805">Transcription regulation</keyword>
<dbReference type="InterPro" id="IPR036388">
    <property type="entry name" value="WH-like_DNA-bd_sf"/>
</dbReference>
<protein>
    <submittedName>
        <fullName evidence="5">GntR family transcriptional regulator</fullName>
    </submittedName>
</protein>
<dbReference type="InterPro" id="IPR000524">
    <property type="entry name" value="Tscrpt_reg_HTH_GntR"/>
</dbReference>
<dbReference type="AlphaFoldDB" id="A0A2W2F8Y2"/>
<evidence type="ECO:0000256" key="1">
    <source>
        <dbReference type="ARBA" id="ARBA00023015"/>
    </source>
</evidence>
<dbReference type="GO" id="GO:0003700">
    <property type="term" value="F:DNA-binding transcription factor activity"/>
    <property type="evidence" value="ECO:0007669"/>
    <property type="project" value="InterPro"/>
</dbReference>
<keyword evidence="6" id="KW-1185">Reference proteome</keyword>
<sequence>MTTFSRKSDFAYEALRNRILSHEYGPGTVLNQAMLARDLGISTTPLREALRRLKSEGLVELDAHRDARVTDLSAEEARDLLEMRRALDPLAASLAAERRATADIAAMRAAFAELQPLSDRPEVVDLVAHRRFHRAVYVASHNELLIGTLDGLWDKADRYRLVGLEEKRDQARRDETAAEHQAILDAVVAGDAATAAEVMRTHIRSSLGAKALSRLSGRPVQAR</sequence>
<evidence type="ECO:0000313" key="5">
    <source>
        <dbReference type="EMBL" id="PZG12144.1"/>
    </source>
</evidence>
<accession>A0A2W2F8Y2</accession>
<comment type="caution">
    <text evidence="5">The sequence shown here is derived from an EMBL/GenBank/DDBJ whole genome shotgun (WGS) entry which is preliminary data.</text>
</comment>
<dbReference type="Pfam" id="PF00392">
    <property type="entry name" value="GntR"/>
    <property type="match status" value="1"/>
</dbReference>
<dbReference type="Gene3D" id="1.10.10.10">
    <property type="entry name" value="Winged helix-like DNA-binding domain superfamily/Winged helix DNA-binding domain"/>
    <property type="match status" value="1"/>
</dbReference>